<sequence>MKKVSLVHAQAVCPGLGTGSKRQLADVVREECPSLAEGATFRQSPLVPGGHAQTVFAFLGYYAYYAHSLVSPRFTREVFRLSDGGSVILDWALCENHTERPVVTVVSGVTGTSCDYYVRKCYEELAGLQYSVVVVHSRGCIAVGAGSRLTTPLPFHCGLTTDYREVVADIRKRLPQCPLFGLSFSLGANIMAKYVGEEGERCPLVAAVSVGNPYDMYRVIRHLDAQWIGCTRVYDVAILNFLKTAFKSNRDAILSAPAGFNAKKIARSASIMEFTEEMTRKAFGYDSAKHLLDDSSCQPHLRNIRIPMLFLNSLDDPICIRPLIPFEEFASNPYLVLALTDDGGHIGYVGGLWPKSWIEHPVSQFFQAMLVHAEPSQRGEQL</sequence>
<organism evidence="1 2">
    <name type="scientific">Coemansia helicoidea</name>
    <dbReference type="NCBI Taxonomy" id="1286919"/>
    <lineage>
        <taxon>Eukaryota</taxon>
        <taxon>Fungi</taxon>
        <taxon>Fungi incertae sedis</taxon>
        <taxon>Zoopagomycota</taxon>
        <taxon>Kickxellomycotina</taxon>
        <taxon>Kickxellomycetes</taxon>
        <taxon>Kickxellales</taxon>
        <taxon>Kickxellaceae</taxon>
        <taxon>Coemansia</taxon>
    </lineage>
</organism>
<accession>A0ACC1L9D6</accession>
<dbReference type="EMBL" id="JANBUN010000529">
    <property type="protein sequence ID" value="KAJ2803069.1"/>
    <property type="molecule type" value="Genomic_DNA"/>
</dbReference>
<gene>
    <name evidence="1" type="ORF">H4R21_002177</name>
</gene>
<proteinExistence type="predicted"/>
<reference evidence="1" key="1">
    <citation type="submission" date="2022-07" db="EMBL/GenBank/DDBJ databases">
        <title>Phylogenomic reconstructions and comparative analyses of Kickxellomycotina fungi.</title>
        <authorList>
            <person name="Reynolds N.K."/>
            <person name="Stajich J.E."/>
            <person name="Barry K."/>
            <person name="Grigoriev I.V."/>
            <person name="Crous P."/>
            <person name="Smith M.E."/>
        </authorList>
    </citation>
    <scope>NUCLEOTIDE SEQUENCE</scope>
    <source>
        <strain evidence="1">BCRC 34780</strain>
    </source>
</reference>
<evidence type="ECO:0000313" key="2">
    <source>
        <dbReference type="Proteomes" id="UP001140087"/>
    </source>
</evidence>
<protein>
    <submittedName>
        <fullName evidence="1">Uncharacterized protein</fullName>
    </submittedName>
</protein>
<dbReference type="Proteomes" id="UP001140087">
    <property type="component" value="Unassembled WGS sequence"/>
</dbReference>
<name>A0ACC1L9D6_9FUNG</name>
<comment type="caution">
    <text evidence="1">The sequence shown here is derived from an EMBL/GenBank/DDBJ whole genome shotgun (WGS) entry which is preliminary data.</text>
</comment>
<keyword evidence="2" id="KW-1185">Reference proteome</keyword>
<evidence type="ECO:0000313" key="1">
    <source>
        <dbReference type="EMBL" id="KAJ2803069.1"/>
    </source>
</evidence>